<dbReference type="RefSeq" id="WP_158381480.1">
    <property type="nucleotide sequence ID" value="NZ_VMTX01000006.1"/>
</dbReference>
<dbReference type="EMBL" id="VMTX01000006">
    <property type="protein sequence ID" value="TVU84467.1"/>
    <property type="molecule type" value="Genomic_DNA"/>
</dbReference>
<evidence type="ECO:0000256" key="1">
    <source>
        <dbReference type="SAM" id="MobiDB-lite"/>
    </source>
</evidence>
<dbReference type="InterPro" id="IPR049726">
    <property type="entry name" value="TtfA-like_core"/>
</dbReference>
<sequence length="433" mass="46779">MPFVLLSLAAVALAAGLIVLWLDQRQRAALSAGDPADNAATDTADDAAVDPAAPESVADGVADSAAADATHDASNPEPEVVQESEFTPEPEPVVEHHPEPSDEPVAEPKEPEETEETKEPAAEPEDFTEPQAAAPSFAARAERAKYFVPGSARRERKAFGQQRGWEYAKHDSYLADEWSRGAAARGQEPRDIVAGNFRGHETLLFDMGTIPVMAMRTGAASDIVVDFRRAGEKRPGETVDNSSEDLVYVREEEGFEVFASDAGVGQRLIDPRVSAALHRLPTAVTAVWMEGEWVLAQTTKHARSAEWEELLEPLALLADAARVLPPRSEATQVLRVDELDPSRDIPQPPQPEPTGPTAVPDRDDSHDAPTIQRPTEPVVMPSRSTSEARGTIDHSSLGADEVDAIADGREHPTPEDNQARLPRRFDGGSSIFD</sequence>
<comment type="caution">
    <text evidence="2">The sequence shown here is derived from an EMBL/GenBank/DDBJ whole genome shotgun (WGS) entry which is preliminary data.</text>
</comment>
<reference evidence="2 3" key="1">
    <citation type="submission" date="2019-07" db="EMBL/GenBank/DDBJ databases">
        <title>Draft genome of C. aurimucosum strain 15-4290.</title>
        <authorList>
            <person name="Pacheco L.G.C."/>
            <person name="Aguiar E.R.G.R."/>
            <person name="Navas J."/>
            <person name="Santos C.S."/>
            <person name="Rocha D.J.P.G."/>
        </authorList>
    </citation>
    <scope>NUCLEOTIDE SEQUENCE [LARGE SCALE GENOMIC DNA]</scope>
    <source>
        <strain evidence="2 3">15-4290</strain>
    </source>
</reference>
<name>A0A558ISV4_9CORY</name>
<gene>
    <name evidence="2" type="ORF">FQN05_05930</name>
</gene>
<proteinExistence type="predicted"/>
<feature type="compositionally biased region" description="Basic and acidic residues" evidence="1">
    <location>
        <begin position="406"/>
        <end position="426"/>
    </location>
</feature>
<feature type="compositionally biased region" description="Low complexity" evidence="1">
    <location>
        <begin position="49"/>
        <end position="68"/>
    </location>
</feature>
<feature type="compositionally biased region" description="Basic and acidic residues" evidence="1">
    <location>
        <begin position="93"/>
        <end position="121"/>
    </location>
</feature>
<dbReference type="CDD" id="cd21904">
    <property type="entry name" value="TtfA-like"/>
    <property type="match status" value="1"/>
</dbReference>
<feature type="compositionally biased region" description="Low complexity" evidence="1">
    <location>
        <begin position="33"/>
        <end position="42"/>
    </location>
</feature>
<feature type="region of interest" description="Disordered" evidence="1">
    <location>
        <begin position="33"/>
        <end position="130"/>
    </location>
</feature>
<feature type="region of interest" description="Disordered" evidence="1">
    <location>
        <begin position="332"/>
        <end position="433"/>
    </location>
</feature>
<dbReference type="AlphaFoldDB" id="A0A558ISV4"/>
<dbReference type="Proteomes" id="UP000320648">
    <property type="component" value="Unassembled WGS sequence"/>
</dbReference>
<protein>
    <submittedName>
        <fullName evidence="2">Uncharacterized protein</fullName>
    </submittedName>
</protein>
<evidence type="ECO:0000313" key="3">
    <source>
        <dbReference type="Proteomes" id="UP000320648"/>
    </source>
</evidence>
<organism evidence="2 3">
    <name type="scientific">Corynebacterium aurimucosum</name>
    <dbReference type="NCBI Taxonomy" id="169292"/>
    <lineage>
        <taxon>Bacteria</taxon>
        <taxon>Bacillati</taxon>
        <taxon>Actinomycetota</taxon>
        <taxon>Actinomycetes</taxon>
        <taxon>Mycobacteriales</taxon>
        <taxon>Corynebacteriaceae</taxon>
        <taxon>Corynebacterium</taxon>
    </lineage>
</organism>
<accession>A0A558ISV4</accession>
<evidence type="ECO:0000313" key="2">
    <source>
        <dbReference type="EMBL" id="TVU84467.1"/>
    </source>
</evidence>